<feature type="domain" description="Putative tail fiber protein gp53-like C-terminal" evidence="1">
    <location>
        <begin position="271"/>
        <end position="355"/>
    </location>
</feature>
<proteinExistence type="predicted"/>
<dbReference type="Pfam" id="PF21882">
    <property type="entry name" value="Gp53-like_C"/>
    <property type="match status" value="1"/>
</dbReference>
<protein>
    <recommendedName>
        <fullName evidence="1">Putative tail fiber protein gp53-like C-terminal domain-containing protein</fullName>
    </recommendedName>
</protein>
<dbReference type="Gene3D" id="2.60.40.3940">
    <property type="match status" value="1"/>
</dbReference>
<sequence length="355" mass="36465">MADLVEIAQWEEGVYQLETSDPVMGGPDGVDNRQAKQLANRTRYLRAQQEAHAGGENPHPQYATLVAMQAAIAALVNASPATLDTLKELADALGDDPNFATTVTNALALKAALDSPLFTGTPRAPTPAQFDNSTKLATTAFLSQSGLQYSPLHSGQATVASTTMDNSYIGSRVVFNNTANQAATLPPIAGLPNGASVHCSKVSTSSSGIVTISAAGADQIDSGTGLVTSVALNPGEDCVFTVLSGAWVISGSFLFRRNAFSQSLANNGYAKLPSGLIIQWGTSTIATQSMQTVTLPVAYPNAFILAAGNTGTVITPNAASISLGFQGNGSKTSFNVIAGTASSGSTGISWISIGY</sequence>
<name>A0A1M6QZC1_9BURK</name>
<dbReference type="STRING" id="169427.SAMN05192548_101726"/>
<accession>A0A1M6QZC1</accession>
<organism evidence="2 3">
    <name type="scientific">Paraburkholderia terricola</name>
    <dbReference type="NCBI Taxonomy" id="169427"/>
    <lineage>
        <taxon>Bacteria</taxon>
        <taxon>Pseudomonadati</taxon>
        <taxon>Pseudomonadota</taxon>
        <taxon>Betaproteobacteria</taxon>
        <taxon>Burkholderiales</taxon>
        <taxon>Burkholderiaceae</taxon>
        <taxon>Paraburkholderia</taxon>
    </lineage>
</organism>
<dbReference type="OrthoDB" id="9108891at2"/>
<evidence type="ECO:0000259" key="1">
    <source>
        <dbReference type="Pfam" id="PF21882"/>
    </source>
</evidence>
<evidence type="ECO:0000313" key="3">
    <source>
        <dbReference type="Proteomes" id="UP000184395"/>
    </source>
</evidence>
<dbReference type="Proteomes" id="UP000184395">
    <property type="component" value="Unassembled WGS sequence"/>
</dbReference>
<dbReference type="RefSeq" id="WP_090518777.1">
    <property type="nucleotide sequence ID" value="NZ_CADFGY010000020.1"/>
</dbReference>
<dbReference type="InterPro" id="IPR054075">
    <property type="entry name" value="Gp53-like_C"/>
</dbReference>
<reference evidence="2 3" key="1">
    <citation type="submission" date="2016-11" db="EMBL/GenBank/DDBJ databases">
        <authorList>
            <person name="Jaros S."/>
            <person name="Januszkiewicz K."/>
            <person name="Wedrychowicz H."/>
        </authorList>
    </citation>
    <scope>NUCLEOTIDE SEQUENCE [LARGE SCALE GENOMIC DNA]</scope>
    <source>
        <strain evidence="2 3">LMG 20594</strain>
    </source>
</reference>
<evidence type="ECO:0000313" key="2">
    <source>
        <dbReference type="EMBL" id="SHK25513.1"/>
    </source>
</evidence>
<gene>
    <name evidence="2" type="ORF">SAMN05192548_101726</name>
</gene>
<dbReference type="EMBL" id="FRAB01000017">
    <property type="protein sequence ID" value="SHK25513.1"/>
    <property type="molecule type" value="Genomic_DNA"/>
</dbReference>
<dbReference type="AlphaFoldDB" id="A0A1M6QZC1"/>